<accession>A0AAV9QX78</accession>
<name>A0AAV9QX78_9TELE</name>
<comment type="caution">
    <text evidence="2">The sequence shown here is derived from an EMBL/GenBank/DDBJ whole genome shotgun (WGS) entry which is preliminary data.</text>
</comment>
<feature type="region of interest" description="Disordered" evidence="1">
    <location>
        <begin position="527"/>
        <end position="580"/>
    </location>
</feature>
<feature type="compositionally biased region" description="Low complexity" evidence="1">
    <location>
        <begin position="530"/>
        <end position="546"/>
    </location>
</feature>
<dbReference type="Proteomes" id="UP001311232">
    <property type="component" value="Unassembled WGS sequence"/>
</dbReference>
<keyword evidence="3" id="KW-1185">Reference proteome</keyword>
<feature type="compositionally biased region" description="Basic and acidic residues" evidence="1">
    <location>
        <begin position="547"/>
        <end position="558"/>
    </location>
</feature>
<dbReference type="EMBL" id="JAHHUM010002696">
    <property type="protein sequence ID" value="KAK5601281.1"/>
    <property type="molecule type" value="Genomic_DNA"/>
</dbReference>
<evidence type="ECO:0000313" key="2">
    <source>
        <dbReference type="EMBL" id="KAK5601281.1"/>
    </source>
</evidence>
<feature type="region of interest" description="Disordered" evidence="1">
    <location>
        <begin position="154"/>
        <end position="229"/>
    </location>
</feature>
<sequence length="580" mass="63083">MDLTDGRQESARDRWVRHQMEEEMRHLPADLDLDSVLLSPLLLEQMEREAVQRPSPPSSLVARPDPAAKLASFSRRRKCRRGAFPCLSAGEEEPTMAAAVTSGAVVSLPADSFRRTSLLYSSPELMEKMRQMEEDYRTAVRQFYCLTPPYTPGLQSSAAAEQPTPGLQGAATEQPAPGLQGAATEQPAPDLQGAATEQPTPGLQGAAAVQPTPGCQGAAAPCSPRQVSRELQTNSRGQVFRALLLYSPCQAFRALLQSSPRQGSRAPLRLSCRHVSRTQRQVSPRHVSRAPPLYNPSLPQPPPHAAEDVGRGTPQPLLKPLRVPATPQPLLKPLRVPATPQPLLKPLRVPATPQPLLKPLRVLATPQPLLKLLRVPATPQPLLKPLRDRLTPQVLLKPLRDRLTPQVLLKPLRDWLTPQPLLKPLRVPATPQPLLKPLRDWLTPQLLCTPLRDWLTSQLLRTPLRVSVTPQLLPTPLRVWAPLAPATGLKALVLILASETGDEGFEEEAPPDPVTEGFKEQLVLVRASKDSPGSVPVSGGSPGTVKSKPDSKPPEFHRVSGGPSILLSRPPDRGSSTLLG</sequence>
<organism evidence="2 3">
    <name type="scientific">Crenichthys baileyi</name>
    <name type="common">White River springfish</name>
    <dbReference type="NCBI Taxonomy" id="28760"/>
    <lineage>
        <taxon>Eukaryota</taxon>
        <taxon>Metazoa</taxon>
        <taxon>Chordata</taxon>
        <taxon>Craniata</taxon>
        <taxon>Vertebrata</taxon>
        <taxon>Euteleostomi</taxon>
        <taxon>Actinopterygii</taxon>
        <taxon>Neopterygii</taxon>
        <taxon>Teleostei</taxon>
        <taxon>Neoteleostei</taxon>
        <taxon>Acanthomorphata</taxon>
        <taxon>Ovalentaria</taxon>
        <taxon>Atherinomorphae</taxon>
        <taxon>Cyprinodontiformes</taxon>
        <taxon>Goodeidae</taxon>
        <taxon>Crenichthys</taxon>
    </lineage>
</organism>
<dbReference type="AlphaFoldDB" id="A0AAV9QX78"/>
<protein>
    <submittedName>
        <fullName evidence="2">Uncharacterized protein</fullName>
    </submittedName>
</protein>
<evidence type="ECO:0000256" key="1">
    <source>
        <dbReference type="SAM" id="MobiDB-lite"/>
    </source>
</evidence>
<evidence type="ECO:0000313" key="3">
    <source>
        <dbReference type="Proteomes" id="UP001311232"/>
    </source>
</evidence>
<gene>
    <name evidence="2" type="ORF">CRENBAI_001768</name>
</gene>
<feature type="region of interest" description="Disordered" evidence="1">
    <location>
        <begin position="259"/>
        <end position="321"/>
    </location>
</feature>
<proteinExistence type="predicted"/>
<reference evidence="2 3" key="1">
    <citation type="submission" date="2021-06" db="EMBL/GenBank/DDBJ databases">
        <authorList>
            <person name="Palmer J.M."/>
        </authorList>
    </citation>
    <scope>NUCLEOTIDE SEQUENCE [LARGE SCALE GENOMIC DNA]</scope>
    <source>
        <strain evidence="2 3">MEX-2019</strain>
        <tissue evidence="2">Muscle</tissue>
    </source>
</reference>